<accession>A0ABV1L283</accession>
<sequence>MAEKKMLVPEFVSWANATQIWYEHCPDIKEPRKTALLQSDIEAMNRLSGMAEPILIEIGQVSLDIESLESRRRYLSVLYKELENQFNEHRESYTKRIAVRNEK</sequence>
<evidence type="ECO:0000313" key="2">
    <source>
        <dbReference type="Proteomes" id="UP001493487"/>
    </source>
</evidence>
<gene>
    <name evidence="1" type="ORF">QJS35_29085</name>
</gene>
<reference evidence="1 2" key="1">
    <citation type="journal article" date="2023" name="Genome Announc.">
        <title>Pan-Genome Analyses of the Genus Cohnella and Proposal of the Novel Species Cohnella silvisoli sp. nov., Isolated from Forest Soil.</title>
        <authorList>
            <person name="Wang C."/>
            <person name="Mao L."/>
            <person name="Bao G."/>
            <person name="Zhu H."/>
        </authorList>
    </citation>
    <scope>NUCLEOTIDE SEQUENCE [LARGE SCALE GENOMIC DNA]</scope>
    <source>
        <strain evidence="1 2">NL03-T5-1</strain>
    </source>
</reference>
<dbReference type="Proteomes" id="UP001493487">
    <property type="component" value="Unassembled WGS sequence"/>
</dbReference>
<dbReference type="RefSeq" id="WP_232189523.1">
    <property type="nucleotide sequence ID" value="NZ_JAIOAP010000020.1"/>
</dbReference>
<comment type="caution">
    <text evidence="1">The sequence shown here is derived from an EMBL/GenBank/DDBJ whole genome shotgun (WGS) entry which is preliminary data.</text>
</comment>
<keyword evidence="2" id="KW-1185">Reference proteome</keyword>
<proteinExistence type="predicted"/>
<organism evidence="1 2">
    <name type="scientific">Cohnella silvisoli</name>
    <dbReference type="NCBI Taxonomy" id="2873699"/>
    <lineage>
        <taxon>Bacteria</taxon>
        <taxon>Bacillati</taxon>
        <taxon>Bacillota</taxon>
        <taxon>Bacilli</taxon>
        <taxon>Bacillales</taxon>
        <taxon>Paenibacillaceae</taxon>
        <taxon>Cohnella</taxon>
    </lineage>
</organism>
<protein>
    <submittedName>
        <fullName evidence="1">Uncharacterized protein</fullName>
    </submittedName>
</protein>
<dbReference type="EMBL" id="JASKHM010000021">
    <property type="protein sequence ID" value="MEQ4486434.1"/>
    <property type="molecule type" value="Genomic_DNA"/>
</dbReference>
<name>A0ABV1L283_9BACL</name>
<evidence type="ECO:0000313" key="1">
    <source>
        <dbReference type="EMBL" id="MEQ4486434.1"/>
    </source>
</evidence>